<dbReference type="AlphaFoldDB" id="A0A0R3WTU5"/>
<dbReference type="WBParaSite" id="TTAC_0000418501-mRNA-1">
    <property type="protein sequence ID" value="TTAC_0000418501-mRNA-1"/>
    <property type="gene ID" value="TTAC_0000418501"/>
</dbReference>
<proteinExistence type="predicted"/>
<evidence type="ECO:0000256" key="1">
    <source>
        <dbReference type="SAM" id="MobiDB-lite"/>
    </source>
</evidence>
<reference evidence="2 3" key="2">
    <citation type="submission" date="2018-11" db="EMBL/GenBank/DDBJ databases">
        <authorList>
            <consortium name="Pathogen Informatics"/>
        </authorList>
    </citation>
    <scope>NUCLEOTIDE SEQUENCE [LARGE SCALE GENOMIC DNA]</scope>
</reference>
<feature type="region of interest" description="Disordered" evidence="1">
    <location>
        <begin position="1"/>
        <end position="20"/>
    </location>
</feature>
<name>A0A0R3WTU5_HYDTA</name>
<reference evidence="4" key="1">
    <citation type="submission" date="2017-02" db="UniProtKB">
        <authorList>
            <consortium name="WormBaseParasite"/>
        </authorList>
    </citation>
    <scope>IDENTIFICATION</scope>
</reference>
<keyword evidence="3" id="KW-1185">Reference proteome</keyword>
<evidence type="ECO:0000313" key="2">
    <source>
        <dbReference type="EMBL" id="VDM24351.1"/>
    </source>
</evidence>
<protein>
    <submittedName>
        <fullName evidence="2 4">Uncharacterized protein</fullName>
    </submittedName>
</protein>
<evidence type="ECO:0000313" key="3">
    <source>
        <dbReference type="Proteomes" id="UP000274429"/>
    </source>
</evidence>
<accession>A0A0R3WTU5</accession>
<gene>
    <name evidence="2" type="ORF">TTAC_LOCUS4171</name>
</gene>
<dbReference type="Proteomes" id="UP000274429">
    <property type="component" value="Unassembled WGS sequence"/>
</dbReference>
<organism evidence="4">
    <name type="scientific">Hydatigena taeniaeformis</name>
    <name type="common">Feline tapeworm</name>
    <name type="synonym">Taenia taeniaeformis</name>
    <dbReference type="NCBI Taxonomy" id="6205"/>
    <lineage>
        <taxon>Eukaryota</taxon>
        <taxon>Metazoa</taxon>
        <taxon>Spiralia</taxon>
        <taxon>Lophotrochozoa</taxon>
        <taxon>Platyhelminthes</taxon>
        <taxon>Cestoda</taxon>
        <taxon>Eucestoda</taxon>
        <taxon>Cyclophyllidea</taxon>
        <taxon>Taeniidae</taxon>
        <taxon>Hydatigera</taxon>
    </lineage>
</organism>
<evidence type="ECO:0000313" key="4">
    <source>
        <dbReference type="WBParaSite" id="TTAC_0000418501-mRNA-1"/>
    </source>
</evidence>
<sequence length="79" mass="9104">MRAHHEEGQQHGIVQLRWPNNQPTRKCPSFLRGIRTADVLGKQEVELHWLLPLLLVQDEQMAHRDGTLRLYLEGGIKGS</sequence>
<dbReference type="EMBL" id="UYWX01003828">
    <property type="protein sequence ID" value="VDM24351.1"/>
    <property type="molecule type" value="Genomic_DNA"/>
</dbReference>